<comment type="caution">
    <text evidence="1">The sequence shown here is derived from an EMBL/GenBank/DDBJ whole genome shotgun (WGS) entry which is preliminary data.</text>
</comment>
<evidence type="ECO:0000313" key="2">
    <source>
        <dbReference type="Proteomes" id="UP000034922"/>
    </source>
</evidence>
<gene>
    <name evidence="1" type="ORF">UX25_C0005G0005</name>
</gene>
<dbReference type="Proteomes" id="UP000034922">
    <property type="component" value="Unassembled WGS sequence"/>
</dbReference>
<dbReference type="STRING" id="1618589.UX25_C0005G0005"/>
<dbReference type="AlphaFoldDB" id="A0A0G1NB90"/>
<accession>A0A0G1NB90</accession>
<organism evidence="1 2">
    <name type="scientific">Candidatus Woesebacteria bacterium GW2011_GWC2_45_9</name>
    <dbReference type="NCBI Taxonomy" id="1618589"/>
    <lineage>
        <taxon>Bacteria</taxon>
        <taxon>Candidatus Woeseibacteriota</taxon>
    </lineage>
</organism>
<sequence>MTELEGSPQRLERKRKPYQVGQIVEQVFRPPKGKIPQNSRWMPFRRHVDKNYVEAWQLISTTPEIPTQEQLPPQKPPEMIREERKDAQIEDWHKRTDI</sequence>
<dbReference type="EMBL" id="LCLM01000005">
    <property type="protein sequence ID" value="KKU17597.1"/>
    <property type="molecule type" value="Genomic_DNA"/>
</dbReference>
<proteinExistence type="predicted"/>
<evidence type="ECO:0000313" key="1">
    <source>
        <dbReference type="EMBL" id="KKU17597.1"/>
    </source>
</evidence>
<name>A0A0G1NB90_9BACT</name>
<reference evidence="1 2" key="1">
    <citation type="journal article" date="2015" name="Nature">
        <title>rRNA introns, odd ribosomes, and small enigmatic genomes across a large radiation of phyla.</title>
        <authorList>
            <person name="Brown C.T."/>
            <person name="Hug L.A."/>
            <person name="Thomas B.C."/>
            <person name="Sharon I."/>
            <person name="Castelle C.J."/>
            <person name="Singh A."/>
            <person name="Wilkins M.J."/>
            <person name="Williams K.H."/>
            <person name="Banfield J.F."/>
        </authorList>
    </citation>
    <scope>NUCLEOTIDE SEQUENCE [LARGE SCALE GENOMIC DNA]</scope>
</reference>
<protein>
    <submittedName>
        <fullName evidence="1">Uncharacterized protein</fullName>
    </submittedName>
</protein>